<protein>
    <recommendedName>
        <fullName evidence="2">UPF0145 protein BH720_03580</fullName>
    </recommendedName>
</protein>
<sequence length="109" mass="11647">MIVTTTDSVDGYVVESYLGIVTAEVVYGTNALRDFFAGIRDIVGGRTGSYEKVFEKGHQEAIAELRQRAQRLGADAILAVEVDTGSINVDQSGALLLVTATGTAVKLRR</sequence>
<dbReference type="RefSeq" id="WP_069965786.1">
    <property type="nucleotide sequence ID" value="NZ_CM124774.1"/>
</dbReference>
<dbReference type="InterPro" id="IPR035439">
    <property type="entry name" value="UPF0145_dom_sf"/>
</dbReference>
<evidence type="ECO:0000256" key="2">
    <source>
        <dbReference type="HAMAP-Rule" id="MF_00338"/>
    </source>
</evidence>
<dbReference type="PANTHER" id="PTHR34068:SF1">
    <property type="entry name" value="UPF0145 PROTEIN YBJQ"/>
    <property type="match status" value="1"/>
</dbReference>
<dbReference type="InterPro" id="IPR002765">
    <property type="entry name" value="UPF0145_YbjQ-like"/>
</dbReference>
<dbReference type="HAMAP" id="MF_00338">
    <property type="entry name" value="UPF0145"/>
    <property type="match status" value="1"/>
</dbReference>
<name>A0A1E5QPY3_9CYAN</name>
<dbReference type="PANTHER" id="PTHR34068">
    <property type="entry name" value="UPF0145 PROTEIN YBJQ"/>
    <property type="match status" value="1"/>
</dbReference>
<comment type="similarity">
    <text evidence="1 2">Belongs to the UPF0145 family.</text>
</comment>
<evidence type="ECO:0000313" key="3">
    <source>
        <dbReference type="EMBL" id="OEJ76647.1"/>
    </source>
</evidence>
<dbReference type="AlphaFoldDB" id="A0A1E5QPY3"/>
<accession>A0A1E5QPY3</accession>
<evidence type="ECO:0000256" key="1">
    <source>
        <dbReference type="ARBA" id="ARBA00010751"/>
    </source>
</evidence>
<gene>
    <name evidence="3" type="ORF">BH720_03580</name>
</gene>
<dbReference type="EMBL" id="MJGC01000035">
    <property type="protein sequence ID" value="OEJ76647.1"/>
    <property type="molecule type" value="Genomic_DNA"/>
</dbReference>
<dbReference type="Gene3D" id="3.30.110.70">
    <property type="entry name" value="Hypothetical protein apc22750. Chain B"/>
    <property type="match status" value="1"/>
</dbReference>
<proteinExistence type="inferred from homology"/>
<dbReference type="OrthoDB" id="9796448at2"/>
<comment type="caution">
    <text evidence="3">The sequence shown here is derived from an EMBL/GenBank/DDBJ whole genome shotgun (WGS) entry which is preliminary data.</text>
</comment>
<dbReference type="SUPFAM" id="SSF117782">
    <property type="entry name" value="YbjQ-like"/>
    <property type="match status" value="1"/>
</dbReference>
<organism evidence="3">
    <name type="scientific">Desertifilum tharense IPPAS B-1220</name>
    <dbReference type="NCBI Taxonomy" id="1781255"/>
    <lineage>
        <taxon>Bacteria</taxon>
        <taxon>Bacillati</taxon>
        <taxon>Cyanobacteriota</taxon>
        <taxon>Cyanophyceae</taxon>
        <taxon>Desertifilales</taxon>
        <taxon>Desertifilaceae</taxon>
        <taxon>Desertifilum</taxon>
    </lineage>
</organism>
<dbReference type="Pfam" id="PF01906">
    <property type="entry name" value="YbjQ_1"/>
    <property type="match status" value="1"/>
</dbReference>
<reference evidence="3" key="1">
    <citation type="submission" date="2016-09" db="EMBL/GenBank/DDBJ databases">
        <title>Draft genome of thermotolerant cyanobacterium Desertifilum sp. strain IPPAS B-1220.</title>
        <authorList>
            <person name="Sinetova M.A."/>
            <person name="Bolakhan K."/>
            <person name="Zayadan B.K."/>
            <person name="Mironov K.S."/>
            <person name="Ustinova V."/>
            <person name="Kupriyanova E.V."/>
            <person name="Sidorov R.A."/>
            <person name="Skrypnik A.N."/>
            <person name="Gogoleva N.E."/>
            <person name="Gogolev Y.V."/>
            <person name="Los D.A."/>
        </authorList>
    </citation>
    <scope>NUCLEOTIDE SEQUENCE [LARGE SCALE GENOMIC DNA]</scope>
    <source>
        <strain evidence="3">IPPAS B-1220</strain>
    </source>
</reference>